<dbReference type="GO" id="GO:0016020">
    <property type="term" value="C:membrane"/>
    <property type="evidence" value="ECO:0007669"/>
    <property type="project" value="UniProtKB-SubCell"/>
</dbReference>
<evidence type="ECO:0000256" key="2">
    <source>
        <dbReference type="ARBA" id="ARBA00022692"/>
    </source>
</evidence>
<dbReference type="PANTHER" id="PTHR11785:SF512">
    <property type="entry name" value="SOBREMESA, ISOFORM B"/>
    <property type="match status" value="1"/>
</dbReference>
<dbReference type="InterPro" id="IPR050598">
    <property type="entry name" value="AminoAcid_Transporter"/>
</dbReference>
<evidence type="ECO:0000313" key="6">
    <source>
        <dbReference type="EMBL" id="CAG8594013.1"/>
    </source>
</evidence>
<dbReference type="Proteomes" id="UP000789342">
    <property type="component" value="Unassembled WGS sequence"/>
</dbReference>
<feature type="transmembrane region" description="Helical" evidence="5">
    <location>
        <begin position="306"/>
        <end position="324"/>
    </location>
</feature>
<organism evidence="6 7">
    <name type="scientific">Acaulospora morrowiae</name>
    <dbReference type="NCBI Taxonomy" id="94023"/>
    <lineage>
        <taxon>Eukaryota</taxon>
        <taxon>Fungi</taxon>
        <taxon>Fungi incertae sedis</taxon>
        <taxon>Mucoromycota</taxon>
        <taxon>Glomeromycotina</taxon>
        <taxon>Glomeromycetes</taxon>
        <taxon>Diversisporales</taxon>
        <taxon>Acaulosporaceae</taxon>
        <taxon>Acaulospora</taxon>
    </lineage>
</organism>
<reference evidence="6" key="1">
    <citation type="submission" date="2021-06" db="EMBL/GenBank/DDBJ databases">
        <authorList>
            <person name="Kallberg Y."/>
            <person name="Tangrot J."/>
            <person name="Rosling A."/>
        </authorList>
    </citation>
    <scope>NUCLEOTIDE SEQUENCE</scope>
    <source>
        <strain evidence="6">CL551</strain>
    </source>
</reference>
<feature type="transmembrane region" description="Helical" evidence="5">
    <location>
        <begin position="20"/>
        <end position="38"/>
    </location>
</feature>
<dbReference type="AlphaFoldDB" id="A0A9N9CBJ1"/>
<feature type="transmembrane region" description="Helical" evidence="5">
    <location>
        <begin position="249"/>
        <end position="274"/>
    </location>
</feature>
<feature type="transmembrane region" description="Helical" evidence="5">
    <location>
        <begin position="89"/>
        <end position="115"/>
    </location>
</feature>
<evidence type="ECO:0000256" key="1">
    <source>
        <dbReference type="ARBA" id="ARBA00004141"/>
    </source>
</evidence>
<feature type="transmembrane region" description="Helical" evidence="5">
    <location>
        <begin position="145"/>
        <end position="164"/>
    </location>
</feature>
<sequence>MHKLDDNASINSIDVAKPRLLGVISGIFVTPGIVWQSMGSSGAALMVWILGGVITLAASLSYTELGTRISEQGGELVYLRSSFPKPHNLFSFLFSFMFFFAIRVGSIAAVSQAFAQYLVYSLSTSDECTRYLQINPRNGVNDMNFWTLKFIALGGLLIVTAYHIYSSPLANKINKILAYVKTLTLFTIAVLGIVNLKSPYNNWESFFDGTTLTITSFSTSLISVLYSYNGWNNLNYSLAEFKNPENRLVYSNVISVLIVGCLYILANIAFISVVPSKYAKNPGHEFNEVIAGYFAEYVWNRQFGRVLSFCVAISTFGTLGALCWSGSRVIQTAAEKNYFPIGAEKLRKDDERFNTPKNALITQFIWCTFTIVVVGASITSDPFKILSDYSQYSAWIFYGLTGAALFHLKRKPSDKKNTFKAIIQGIQIVQITKTRTV</sequence>
<evidence type="ECO:0000256" key="3">
    <source>
        <dbReference type="ARBA" id="ARBA00022989"/>
    </source>
</evidence>
<gene>
    <name evidence="6" type="ORF">AMORRO_LOCUS7476</name>
</gene>
<comment type="subcellular location">
    <subcellularLocation>
        <location evidence="1">Membrane</location>
        <topology evidence="1">Multi-pass membrane protein</topology>
    </subcellularLocation>
</comment>
<feature type="transmembrane region" description="Helical" evidence="5">
    <location>
        <begin position="360"/>
        <end position="380"/>
    </location>
</feature>
<dbReference type="Gene3D" id="1.20.1740.10">
    <property type="entry name" value="Amino acid/polyamine transporter I"/>
    <property type="match status" value="1"/>
</dbReference>
<dbReference type="OrthoDB" id="10062876at2759"/>
<keyword evidence="2 5" id="KW-0812">Transmembrane</keyword>
<evidence type="ECO:0000256" key="4">
    <source>
        <dbReference type="ARBA" id="ARBA00023136"/>
    </source>
</evidence>
<feature type="transmembrane region" description="Helical" evidence="5">
    <location>
        <begin position="44"/>
        <end position="62"/>
    </location>
</feature>
<proteinExistence type="predicted"/>
<dbReference type="PANTHER" id="PTHR11785">
    <property type="entry name" value="AMINO ACID TRANSPORTER"/>
    <property type="match status" value="1"/>
</dbReference>
<dbReference type="EMBL" id="CAJVPV010005636">
    <property type="protein sequence ID" value="CAG8594013.1"/>
    <property type="molecule type" value="Genomic_DNA"/>
</dbReference>
<dbReference type="GO" id="GO:0015179">
    <property type="term" value="F:L-amino acid transmembrane transporter activity"/>
    <property type="evidence" value="ECO:0007669"/>
    <property type="project" value="TreeGrafter"/>
</dbReference>
<comment type="caution">
    <text evidence="6">The sequence shown here is derived from an EMBL/GenBank/DDBJ whole genome shotgun (WGS) entry which is preliminary data.</text>
</comment>
<name>A0A9N9CBJ1_9GLOM</name>
<feature type="transmembrane region" description="Helical" evidence="5">
    <location>
        <begin position="176"/>
        <end position="194"/>
    </location>
</feature>
<dbReference type="PIRSF" id="PIRSF006060">
    <property type="entry name" value="AA_transporter"/>
    <property type="match status" value="1"/>
</dbReference>
<evidence type="ECO:0000313" key="7">
    <source>
        <dbReference type="Proteomes" id="UP000789342"/>
    </source>
</evidence>
<feature type="transmembrane region" description="Helical" evidence="5">
    <location>
        <begin position="392"/>
        <end position="408"/>
    </location>
</feature>
<dbReference type="InterPro" id="IPR002293">
    <property type="entry name" value="AA/rel_permease1"/>
</dbReference>
<protein>
    <submittedName>
        <fullName evidence="6">13369_t:CDS:1</fullName>
    </submittedName>
</protein>
<feature type="transmembrane region" description="Helical" evidence="5">
    <location>
        <begin position="206"/>
        <end position="228"/>
    </location>
</feature>
<dbReference type="Pfam" id="PF13520">
    <property type="entry name" value="AA_permease_2"/>
    <property type="match status" value="1"/>
</dbReference>
<keyword evidence="4 5" id="KW-0472">Membrane</keyword>
<keyword evidence="7" id="KW-1185">Reference proteome</keyword>
<evidence type="ECO:0000256" key="5">
    <source>
        <dbReference type="SAM" id="Phobius"/>
    </source>
</evidence>
<accession>A0A9N9CBJ1</accession>
<keyword evidence="3 5" id="KW-1133">Transmembrane helix</keyword>